<evidence type="ECO:0000313" key="5">
    <source>
        <dbReference type="Proteomes" id="UP001642464"/>
    </source>
</evidence>
<keyword evidence="1" id="KW-0175">Coiled coil</keyword>
<keyword evidence="5" id="KW-1185">Reference proteome</keyword>
<dbReference type="EMBL" id="CAXAMM010023335">
    <property type="protein sequence ID" value="CAK9053479.1"/>
    <property type="molecule type" value="Genomic_DNA"/>
</dbReference>
<proteinExistence type="predicted"/>
<feature type="region of interest" description="Disordered" evidence="2">
    <location>
        <begin position="51"/>
        <end position="90"/>
    </location>
</feature>
<feature type="region of interest" description="Disordered" evidence="2">
    <location>
        <begin position="288"/>
        <end position="359"/>
    </location>
</feature>
<organism evidence="3 5">
    <name type="scientific">Durusdinium trenchii</name>
    <dbReference type="NCBI Taxonomy" id="1381693"/>
    <lineage>
        <taxon>Eukaryota</taxon>
        <taxon>Sar</taxon>
        <taxon>Alveolata</taxon>
        <taxon>Dinophyceae</taxon>
        <taxon>Suessiales</taxon>
        <taxon>Symbiodiniaceae</taxon>
        <taxon>Durusdinium</taxon>
    </lineage>
</organism>
<reference evidence="3 5" key="1">
    <citation type="submission" date="2024-02" db="EMBL/GenBank/DDBJ databases">
        <authorList>
            <person name="Chen Y."/>
            <person name="Shah S."/>
            <person name="Dougan E. K."/>
            <person name="Thang M."/>
            <person name="Chan C."/>
        </authorList>
    </citation>
    <scope>NUCLEOTIDE SEQUENCE [LARGE SCALE GENOMIC DNA]</scope>
</reference>
<feature type="coiled-coil region" evidence="1">
    <location>
        <begin position="125"/>
        <end position="226"/>
    </location>
</feature>
<evidence type="ECO:0000256" key="1">
    <source>
        <dbReference type="SAM" id="Coils"/>
    </source>
</evidence>
<feature type="region of interest" description="Disordered" evidence="2">
    <location>
        <begin position="1"/>
        <end position="37"/>
    </location>
</feature>
<feature type="compositionally biased region" description="Basic and acidic residues" evidence="2">
    <location>
        <begin position="486"/>
        <end position="498"/>
    </location>
</feature>
<feature type="compositionally biased region" description="Basic and acidic residues" evidence="2">
    <location>
        <begin position="343"/>
        <end position="354"/>
    </location>
</feature>
<comment type="caution">
    <text evidence="3">The sequence shown here is derived from an EMBL/GenBank/DDBJ whole genome shotgun (WGS) entry which is preliminary data.</text>
</comment>
<feature type="compositionally biased region" description="Polar residues" evidence="2">
    <location>
        <begin position="1"/>
        <end position="15"/>
    </location>
</feature>
<feature type="region of interest" description="Disordered" evidence="2">
    <location>
        <begin position="477"/>
        <end position="507"/>
    </location>
</feature>
<accession>A0ABP0MJB4</accession>
<evidence type="ECO:0000313" key="4">
    <source>
        <dbReference type="EMBL" id="CAK9053479.1"/>
    </source>
</evidence>
<protein>
    <submittedName>
        <fullName evidence="3">Uncharacterized protein</fullName>
    </submittedName>
</protein>
<name>A0ABP0MJB4_9DINO</name>
<gene>
    <name evidence="3" type="ORF">SCF082_LOCUS28305</name>
    <name evidence="4" type="ORF">SCF082_LOCUS29123</name>
</gene>
<evidence type="ECO:0000256" key="2">
    <source>
        <dbReference type="SAM" id="MobiDB-lite"/>
    </source>
</evidence>
<sequence>MSLSRDGGSNSSLQSLKRGLAAIEDQSQPSTPRKQHVAWLHHKTRLAVKQELPETDVGYSSGSAGGSVLGSDARVPSPECPADAASQQPDTIPAPHAPLVAAVCMETAPSKEVETFLAEKWAVVESEIDAKKRQAELELNEVQEKRQRLESELEKGSERLVQVNEEINRKLRQAEHELDIVCHKKIEMDTELEKGMSKLNAMQQKLMLLERDMKKHEAAAAEAAAKSAATNAEAAAKSAAINALVMHASDATMPAAVRQPVATTLAVVNRARIDKSNAKALLMSKIEESVVPSSEGSTPVRREVFPTTSSTPPSTPATHAGSGVTTLSPDSVPAGSELTPSERVSDRDDSKCSAETRFTSSTHPEAWGALYRIVRKVDTDGNPACAKEIYDAWHQGQKIDYSFLSMGQAHGFDNPSPAKPQMEEVFARRCIYDRTIIKYLVQVKDDVEQGDEQMQMLESEMQNLGLFNTEFSLGDIIGDDDDEQKPEDIPRKKTKLPEYPEVEGEESLQEYLGQYKRACLSRKALFKTTRDKLSEPGAGKGYE</sequence>
<evidence type="ECO:0000313" key="3">
    <source>
        <dbReference type="EMBL" id="CAK9051570.1"/>
    </source>
</evidence>
<dbReference type="EMBL" id="CAXAMM010022224">
    <property type="protein sequence ID" value="CAK9051570.1"/>
    <property type="molecule type" value="Genomic_DNA"/>
</dbReference>
<dbReference type="Proteomes" id="UP001642464">
    <property type="component" value="Unassembled WGS sequence"/>
</dbReference>